<protein>
    <submittedName>
        <fullName evidence="2">Uncharacterized protein</fullName>
    </submittedName>
</protein>
<feature type="compositionally biased region" description="Low complexity" evidence="1">
    <location>
        <begin position="76"/>
        <end position="95"/>
    </location>
</feature>
<feature type="region of interest" description="Disordered" evidence="1">
    <location>
        <begin position="284"/>
        <end position="333"/>
    </location>
</feature>
<name>A0ABY2H1J5_9HYPO</name>
<keyword evidence="3" id="KW-1185">Reference proteome</keyword>
<evidence type="ECO:0000313" key="2">
    <source>
        <dbReference type="EMBL" id="TFB01350.1"/>
    </source>
</evidence>
<feature type="region of interest" description="Disordered" evidence="1">
    <location>
        <begin position="70"/>
        <end position="95"/>
    </location>
</feature>
<evidence type="ECO:0000313" key="3">
    <source>
        <dbReference type="Proteomes" id="UP001642720"/>
    </source>
</evidence>
<reference evidence="2 3" key="1">
    <citation type="submission" date="2018-01" db="EMBL/GenBank/DDBJ databases">
        <title>Genome characterization of the sugarcane-associated fungus Trichoderma ghanense CCMA-1212 and their application in lignocelulose bioconversion.</title>
        <authorList>
            <person name="Steindorff A.S."/>
            <person name="Mendes T.D."/>
            <person name="Vilela E.S.D."/>
            <person name="Rodrigues D.S."/>
            <person name="Formighieri E.F."/>
            <person name="Melo I.S."/>
            <person name="Favaro L.C.L."/>
        </authorList>
    </citation>
    <scope>NUCLEOTIDE SEQUENCE [LARGE SCALE GENOMIC DNA]</scope>
    <source>
        <strain evidence="2 3">CCMA-1212</strain>
    </source>
</reference>
<dbReference type="Proteomes" id="UP001642720">
    <property type="component" value="Unassembled WGS sequence"/>
</dbReference>
<organism evidence="2 3">
    <name type="scientific">Trichoderma ghanense</name>
    <dbReference type="NCBI Taxonomy" id="65468"/>
    <lineage>
        <taxon>Eukaryota</taxon>
        <taxon>Fungi</taxon>
        <taxon>Dikarya</taxon>
        <taxon>Ascomycota</taxon>
        <taxon>Pezizomycotina</taxon>
        <taxon>Sordariomycetes</taxon>
        <taxon>Hypocreomycetidae</taxon>
        <taxon>Hypocreales</taxon>
        <taxon>Hypocreaceae</taxon>
        <taxon>Trichoderma</taxon>
    </lineage>
</organism>
<evidence type="ECO:0000256" key="1">
    <source>
        <dbReference type="SAM" id="MobiDB-lite"/>
    </source>
</evidence>
<gene>
    <name evidence="2" type="ORF">CCMA1212_006824</name>
</gene>
<dbReference type="EMBL" id="PPTA01000009">
    <property type="protein sequence ID" value="TFB01350.1"/>
    <property type="molecule type" value="Genomic_DNA"/>
</dbReference>
<proteinExistence type="predicted"/>
<dbReference type="GeneID" id="300578470"/>
<dbReference type="RefSeq" id="XP_073557551.1">
    <property type="nucleotide sequence ID" value="XM_073704020.1"/>
</dbReference>
<comment type="caution">
    <text evidence="2">The sequence shown here is derived from an EMBL/GenBank/DDBJ whole genome shotgun (WGS) entry which is preliminary data.</text>
</comment>
<accession>A0ABY2H1J5</accession>
<sequence length="333" mass="35375">MRIWSVVQLRGSLWNLPSYDHPLPAAAPTEGADGCTTFSAHQLSKALANDRCLVGLPRRSMKLGVEERTTPLHSAGPGCQGRQGRPQSRQPVPVRAESQTIAMVSVRLCVAWKAADLKSGGEANDDSRTRVSDCRVEAIVGCIPAKGDSFKAGRPSTCCHSCSRLKSACSRGAPSGELIKSDSGVSRVIKGLDRKERTEGEEEGEMVVDVDEDGPDVIDTEPCTASEVTVWCYSSGPVAPRFGSRVHVPPSAPYLRWSALDITEPPWLVEPFISHSLDATRPHPADHWDAGVNPAASTAPPGPAPTTSPGLIPAGEASTGLPTPPVSYLQAQY</sequence>